<gene>
    <name evidence="5" type="ORF">Xedl_03830</name>
</gene>
<protein>
    <submittedName>
        <fullName evidence="5">Transposase</fullName>
    </submittedName>
</protein>
<evidence type="ECO:0000256" key="2">
    <source>
        <dbReference type="ARBA" id="ARBA00008841"/>
    </source>
</evidence>
<evidence type="ECO:0000313" key="5">
    <source>
        <dbReference type="EMBL" id="OKO98593.1"/>
    </source>
</evidence>
<comment type="caution">
    <text evidence="5">The sequence shown here is derived from an EMBL/GenBank/DDBJ whole genome shotgun (WGS) entry which is preliminary data.</text>
</comment>
<reference evidence="5 6" key="1">
    <citation type="submission" date="2016-09" db="EMBL/GenBank/DDBJ databases">
        <title>Xenorhabdus thuongxuanensis sp. nov. and Xenorhabdus eapokensis sp. nov., isolated from Steinernema species.</title>
        <authorList>
            <person name="Kaempfer P."/>
            <person name="Tobias N.J."/>
            <person name="Phan Ke L."/>
            <person name="Bode H.B."/>
            <person name="Glaeser S.P."/>
        </authorList>
    </citation>
    <scope>NUCLEOTIDE SEQUENCE [LARGE SCALE GENOMIC DNA]</scope>
    <source>
        <strain evidence="5 6">DL20</strain>
    </source>
</reference>
<proteinExistence type="inferred from homology"/>
<evidence type="ECO:0000313" key="6">
    <source>
        <dbReference type="Proteomes" id="UP000186268"/>
    </source>
</evidence>
<dbReference type="InterPro" id="IPR051354">
    <property type="entry name" value="Transposase_27_IS1"/>
</dbReference>
<dbReference type="EMBL" id="MKGQ01000081">
    <property type="protein sequence ID" value="OKO98593.1"/>
    <property type="molecule type" value="Genomic_DNA"/>
</dbReference>
<dbReference type="AlphaFoldDB" id="A0A1Q5TEE8"/>
<dbReference type="Proteomes" id="UP000186268">
    <property type="component" value="Unassembled WGS sequence"/>
</dbReference>
<name>A0A1Q5TEE8_9GAMM</name>
<dbReference type="PANTHER" id="PTHR33293">
    <property type="entry name" value="INSERTION ELEMENT IS1 1 PROTEIN INSB-RELATED"/>
    <property type="match status" value="1"/>
</dbReference>
<dbReference type="GO" id="GO:0006313">
    <property type="term" value="P:DNA transposition"/>
    <property type="evidence" value="ECO:0007669"/>
    <property type="project" value="InterPro"/>
</dbReference>
<dbReference type="NCBIfam" id="NF033558">
    <property type="entry name" value="transpos_IS1"/>
    <property type="match status" value="1"/>
</dbReference>
<evidence type="ECO:0000256" key="1">
    <source>
        <dbReference type="ARBA" id="ARBA00004091"/>
    </source>
</evidence>
<dbReference type="Pfam" id="PF03400">
    <property type="entry name" value="DDE_Tnp_IS1"/>
    <property type="match status" value="1"/>
</dbReference>
<organism evidence="5 6">
    <name type="scientific">Xenorhabdus eapokensis</name>
    <dbReference type="NCBI Taxonomy" id="1873482"/>
    <lineage>
        <taxon>Bacteria</taxon>
        <taxon>Pseudomonadati</taxon>
        <taxon>Pseudomonadota</taxon>
        <taxon>Gammaproteobacteria</taxon>
        <taxon>Enterobacterales</taxon>
        <taxon>Morganellaceae</taxon>
        <taxon>Xenorhabdus</taxon>
    </lineage>
</organism>
<dbReference type="InterPro" id="IPR005063">
    <property type="entry name" value="Transposase_27"/>
</dbReference>
<accession>A0A1Q5TEE8</accession>
<keyword evidence="4" id="KW-0233">DNA recombination</keyword>
<evidence type="ECO:0000256" key="3">
    <source>
        <dbReference type="ARBA" id="ARBA00022578"/>
    </source>
</evidence>
<dbReference type="PANTHER" id="PTHR33293:SF1">
    <property type="entry name" value="INSERTION ELEMENT IS1 1 PROTEIN INSB-RELATED"/>
    <property type="match status" value="1"/>
</dbReference>
<keyword evidence="6" id="KW-1185">Reference proteome</keyword>
<sequence length="159" mass="18582">MQGDSACDGDWSEYCPSPFKKLKPKSVTEAIAPGTEVIVCCEIDEQRSDVKSKNQPRWLFYAYDRIRRKVTAHVFGPRTKKTLMRLMVLLVPFNIVIYMTDLAGKLHVVSKHYTQRIERTNLNLRQHLARLTRKTLSFSKSIEIHDKVIGYYLNIHHYQ</sequence>
<keyword evidence="3" id="KW-0815">Transposition</keyword>
<dbReference type="GO" id="GO:0003677">
    <property type="term" value="F:DNA binding"/>
    <property type="evidence" value="ECO:0007669"/>
    <property type="project" value="InterPro"/>
</dbReference>
<comment type="similarity">
    <text evidence="2">Belongs to the transposase 27 family.</text>
</comment>
<dbReference type="STRING" id="1873482.Xedl_03830"/>
<comment type="function">
    <text evidence="1">Absolutely required for transposition of IS1.</text>
</comment>
<evidence type="ECO:0000256" key="4">
    <source>
        <dbReference type="ARBA" id="ARBA00023172"/>
    </source>
</evidence>
<dbReference type="GO" id="GO:0004803">
    <property type="term" value="F:transposase activity"/>
    <property type="evidence" value="ECO:0007669"/>
    <property type="project" value="InterPro"/>
</dbReference>